<reference evidence="2" key="1">
    <citation type="journal article" date="2014" name="Front. Microbiol.">
        <title>High frequency of phylogenetically diverse reductive dehalogenase-homologous genes in deep subseafloor sedimentary metagenomes.</title>
        <authorList>
            <person name="Kawai M."/>
            <person name="Futagami T."/>
            <person name="Toyoda A."/>
            <person name="Takaki Y."/>
            <person name="Nishi S."/>
            <person name="Hori S."/>
            <person name="Arai W."/>
            <person name="Tsubouchi T."/>
            <person name="Morono Y."/>
            <person name="Uchiyama I."/>
            <person name="Ito T."/>
            <person name="Fujiyama A."/>
            <person name="Inagaki F."/>
            <person name="Takami H."/>
        </authorList>
    </citation>
    <scope>NUCLEOTIDE SEQUENCE</scope>
    <source>
        <strain evidence="2">Expedition CK06-06</strain>
    </source>
</reference>
<name>X0T3C8_9ZZZZ</name>
<evidence type="ECO:0000256" key="1">
    <source>
        <dbReference type="SAM" id="MobiDB-lite"/>
    </source>
</evidence>
<dbReference type="AlphaFoldDB" id="X0T3C8"/>
<feature type="compositionally biased region" description="Basic and acidic residues" evidence="1">
    <location>
        <begin position="31"/>
        <end position="43"/>
    </location>
</feature>
<organism evidence="2">
    <name type="scientific">marine sediment metagenome</name>
    <dbReference type="NCBI Taxonomy" id="412755"/>
    <lineage>
        <taxon>unclassified sequences</taxon>
        <taxon>metagenomes</taxon>
        <taxon>ecological metagenomes</taxon>
    </lineage>
</organism>
<feature type="region of interest" description="Disordered" evidence="1">
    <location>
        <begin position="31"/>
        <end position="51"/>
    </location>
</feature>
<gene>
    <name evidence="2" type="ORF">S01H1_25177</name>
</gene>
<accession>X0T3C8</accession>
<protein>
    <submittedName>
        <fullName evidence="2">Uncharacterized protein</fullName>
    </submittedName>
</protein>
<comment type="caution">
    <text evidence="2">The sequence shown here is derived from an EMBL/GenBank/DDBJ whole genome shotgun (WGS) entry which is preliminary data.</text>
</comment>
<dbReference type="EMBL" id="BARS01015178">
    <property type="protein sequence ID" value="GAF87754.1"/>
    <property type="molecule type" value="Genomic_DNA"/>
</dbReference>
<proteinExistence type="predicted"/>
<sequence length="51" mass="6017">MVEEHFKRDTAVISRGIRKVEKKRGEEEAFDSRVSKVEEATKENKKRKIVN</sequence>
<evidence type="ECO:0000313" key="2">
    <source>
        <dbReference type="EMBL" id="GAF87754.1"/>
    </source>
</evidence>